<dbReference type="Proteomes" id="UP001229386">
    <property type="component" value="Chromosome"/>
</dbReference>
<evidence type="ECO:0008006" key="3">
    <source>
        <dbReference type="Google" id="ProtNLM"/>
    </source>
</evidence>
<dbReference type="EMBL" id="CP126746">
    <property type="protein sequence ID" value="WMB12381.1"/>
    <property type="molecule type" value="Genomic_DNA"/>
</dbReference>
<dbReference type="RefSeq" id="WP_006808962.1">
    <property type="nucleotide sequence ID" value="NZ_BEFY01000131.1"/>
</dbReference>
<organism evidence="1 2">
    <name type="scientific">Enterobacter hormaechei</name>
    <dbReference type="NCBI Taxonomy" id="158836"/>
    <lineage>
        <taxon>Bacteria</taxon>
        <taxon>Pseudomonadati</taxon>
        <taxon>Pseudomonadota</taxon>
        <taxon>Gammaproteobacteria</taxon>
        <taxon>Enterobacterales</taxon>
        <taxon>Enterobacteriaceae</taxon>
        <taxon>Enterobacter</taxon>
        <taxon>Enterobacter cloacae complex</taxon>
    </lineage>
</organism>
<accession>A0AAX3Z6E5</accession>
<proteinExistence type="predicted"/>
<reference evidence="1" key="1">
    <citation type="journal article" date="2023" name="J. Antimicrob. Chemother.">
        <title>Emergence of OXA-48-producing Enterobacter hormaechei in a Swiss companion animal clinic and their genetic relationship to clinical human isolates.</title>
        <authorList>
            <person name="Dona V."/>
            <person name="Nordmann P."/>
            <person name="Kittl S."/>
            <person name="Schuller S."/>
            <person name="Bouvier M."/>
            <person name="Poirel L."/>
            <person name="Endimiani A."/>
            <person name="Perreten V."/>
        </authorList>
    </citation>
    <scope>NUCLEOTIDE SEQUENCE</scope>
    <source>
        <strain evidence="1">Ehh_25</strain>
    </source>
</reference>
<evidence type="ECO:0000313" key="2">
    <source>
        <dbReference type="Proteomes" id="UP001229386"/>
    </source>
</evidence>
<evidence type="ECO:0000313" key="1">
    <source>
        <dbReference type="EMBL" id="WMB12381.1"/>
    </source>
</evidence>
<sequence length="68" mass="7919">MTAKIGPITVTLDMRWHVARSREVLEELQRRVSELSPRISEDDALRTLLLDMTFDYLKAKSQVEQTTE</sequence>
<protein>
    <recommendedName>
        <fullName evidence="3">Cell division protein ZapA</fullName>
    </recommendedName>
</protein>
<dbReference type="GeneID" id="93199619"/>
<dbReference type="AlphaFoldDB" id="A0AAX3Z6E5"/>
<name>A0AAX3Z6E5_9ENTR</name>
<gene>
    <name evidence="1" type="ORF">QPR60_05905</name>
</gene>